<organism evidence="2 3">
    <name type="scientific">Gymnopilus dilepis</name>
    <dbReference type="NCBI Taxonomy" id="231916"/>
    <lineage>
        <taxon>Eukaryota</taxon>
        <taxon>Fungi</taxon>
        <taxon>Dikarya</taxon>
        <taxon>Basidiomycota</taxon>
        <taxon>Agaricomycotina</taxon>
        <taxon>Agaricomycetes</taxon>
        <taxon>Agaricomycetidae</taxon>
        <taxon>Agaricales</taxon>
        <taxon>Agaricineae</taxon>
        <taxon>Hymenogastraceae</taxon>
        <taxon>Gymnopilus</taxon>
    </lineage>
</organism>
<dbReference type="Pfam" id="PF18759">
    <property type="entry name" value="Plavaka"/>
    <property type="match status" value="1"/>
</dbReference>
<dbReference type="InParanoid" id="A0A409YN15"/>
<dbReference type="EMBL" id="NHYE01000622">
    <property type="protein sequence ID" value="PPR04461.1"/>
    <property type="molecule type" value="Genomic_DNA"/>
</dbReference>
<dbReference type="InterPro" id="IPR041078">
    <property type="entry name" value="Plavaka"/>
</dbReference>
<accession>A0A409YN15</accession>
<dbReference type="AlphaFoldDB" id="A0A409YN15"/>
<proteinExistence type="predicted"/>
<sequence length="258" mass="29185">MPLAAPKDDFGQAEEDYMDMAPPETQADVLEEDDDRSTCPSSTTRHKWSSSRWEKGDPGPAPSIRHRSSGCEQKLDQCEAFDDRYRSHVNGAHNRYTLFQSRLDWEIAKWAKLCGLGSMALSKLLAMEGIIEALNLSYKDSDALNKIIDESLPGRPRFVRHEIVADGEAFKFFARDVIECIKALWGDTDFVIDLIFEPMCHYADENRTIRIYHAVHIWQMGHTGKGIHSPIDPILIGDLTEGGLQRGPRTSFPPTRHS</sequence>
<keyword evidence="3" id="KW-1185">Reference proteome</keyword>
<comment type="caution">
    <text evidence="2">The sequence shown here is derived from an EMBL/GenBank/DDBJ whole genome shotgun (WGS) entry which is preliminary data.</text>
</comment>
<dbReference type="Proteomes" id="UP000284706">
    <property type="component" value="Unassembled WGS sequence"/>
</dbReference>
<evidence type="ECO:0000256" key="1">
    <source>
        <dbReference type="SAM" id="MobiDB-lite"/>
    </source>
</evidence>
<protein>
    <submittedName>
        <fullName evidence="2">Uncharacterized protein</fullName>
    </submittedName>
</protein>
<evidence type="ECO:0000313" key="2">
    <source>
        <dbReference type="EMBL" id="PPR04461.1"/>
    </source>
</evidence>
<gene>
    <name evidence="2" type="ORF">CVT26_002238</name>
</gene>
<reference evidence="2 3" key="1">
    <citation type="journal article" date="2018" name="Evol. Lett.">
        <title>Horizontal gene cluster transfer increased hallucinogenic mushroom diversity.</title>
        <authorList>
            <person name="Reynolds H.T."/>
            <person name="Vijayakumar V."/>
            <person name="Gluck-Thaler E."/>
            <person name="Korotkin H.B."/>
            <person name="Matheny P.B."/>
            <person name="Slot J.C."/>
        </authorList>
    </citation>
    <scope>NUCLEOTIDE SEQUENCE [LARGE SCALE GENOMIC DNA]</scope>
    <source>
        <strain evidence="2 3">SRW20</strain>
    </source>
</reference>
<dbReference type="OrthoDB" id="2418900at2759"/>
<feature type="compositionally biased region" description="Basic and acidic residues" evidence="1">
    <location>
        <begin position="1"/>
        <end position="10"/>
    </location>
</feature>
<feature type="region of interest" description="Disordered" evidence="1">
    <location>
        <begin position="1"/>
        <end position="70"/>
    </location>
</feature>
<evidence type="ECO:0000313" key="3">
    <source>
        <dbReference type="Proteomes" id="UP000284706"/>
    </source>
</evidence>
<name>A0A409YN15_9AGAR</name>